<dbReference type="SUPFAM" id="SSF50494">
    <property type="entry name" value="Trypsin-like serine proteases"/>
    <property type="match status" value="1"/>
</dbReference>
<dbReference type="FunFam" id="2.40.10.10:FF:000028">
    <property type="entry name" value="Serine protease easter"/>
    <property type="match status" value="1"/>
</dbReference>
<dbReference type="Gene3D" id="3.30.1640.30">
    <property type="match status" value="1"/>
</dbReference>
<reference evidence="11 12" key="1">
    <citation type="submission" date="2023-03" db="EMBL/GenBank/DDBJ databases">
        <title>Genome insight into feeding habits of ladybird beetles.</title>
        <authorList>
            <person name="Li H.-S."/>
            <person name="Huang Y.-H."/>
            <person name="Pang H."/>
        </authorList>
    </citation>
    <scope>NUCLEOTIDE SEQUENCE [LARGE SCALE GENOMIC DNA]</scope>
    <source>
        <strain evidence="11">SYSU_2023b</strain>
        <tissue evidence="11">Whole body</tissue>
    </source>
</reference>
<name>A0AAW1UGS4_9CUCU</name>
<feature type="signal peptide" evidence="8">
    <location>
        <begin position="1"/>
        <end position="20"/>
    </location>
</feature>
<evidence type="ECO:0000256" key="6">
    <source>
        <dbReference type="ARBA" id="ARBA00023180"/>
    </source>
</evidence>
<dbReference type="Gene3D" id="2.40.10.10">
    <property type="entry name" value="Trypsin-like serine proteases"/>
    <property type="match status" value="2"/>
</dbReference>
<feature type="domain" description="Peptidase S1" evidence="9">
    <location>
        <begin position="134"/>
        <end position="386"/>
    </location>
</feature>
<dbReference type="SMART" id="SM00680">
    <property type="entry name" value="CLIP"/>
    <property type="match status" value="1"/>
</dbReference>
<protein>
    <recommendedName>
        <fullName evidence="8">CLIP domain-containing serine protease</fullName>
        <ecNumber evidence="8">3.4.21.-</ecNumber>
    </recommendedName>
</protein>
<keyword evidence="2 8" id="KW-0732">Signal</keyword>
<dbReference type="EC" id="3.4.21.-" evidence="8"/>
<evidence type="ECO:0000256" key="5">
    <source>
        <dbReference type="ARBA" id="ARBA00023157"/>
    </source>
</evidence>
<sequence length="387" mass="43369">MNLKWMLVLCFILHKNYVISQLSIENDRCSTPLNGTGLCVVIHRCKPIITFKKYVEHSLSQENSDLFKKYTCGNERNILKVCCPKNASEIERLERGTFSRVEGSISERNVSDVTSHKNLGLLPKDCGHIQDSKLISGTAAQLFEFPWTALIYHRKSQGLQFICAGAVINERYILTAGHCLYSLNFSSAGVRLGEHDLRTNSDCDKMNTTCASPVQDVGIECIIVHQGFKKMKFEHDIGLIRLSTKLKFNNNVAAICLPVTQESINYNLSNQVVTVASFGLNQIGKVLSNLERNEVSLIEKKECEKFYANVSLISEGHFCAEFKNRETFCGVDSGGPLQVPMFLHGEIRAVQQGISSFGVRICGVKGYPDGFTRVSYYMKWILDNISP</sequence>
<gene>
    <name evidence="11" type="ORF">WA026_022416</name>
</gene>
<dbReference type="CDD" id="cd00190">
    <property type="entry name" value="Tryp_SPc"/>
    <property type="match status" value="1"/>
</dbReference>
<dbReference type="PANTHER" id="PTHR24256">
    <property type="entry name" value="TRYPTASE-RELATED"/>
    <property type="match status" value="1"/>
</dbReference>
<keyword evidence="5" id="KW-1015">Disulfide bond</keyword>
<dbReference type="GO" id="GO:0004252">
    <property type="term" value="F:serine-type endopeptidase activity"/>
    <property type="evidence" value="ECO:0007669"/>
    <property type="project" value="UniProtKB-UniRule"/>
</dbReference>
<evidence type="ECO:0000313" key="11">
    <source>
        <dbReference type="EMBL" id="KAK9878519.1"/>
    </source>
</evidence>
<evidence type="ECO:0000259" key="10">
    <source>
        <dbReference type="PROSITE" id="PS51888"/>
    </source>
</evidence>
<feature type="chain" id="PRO_5043090291" description="CLIP domain-containing serine protease" evidence="8">
    <location>
        <begin position="21"/>
        <end position="387"/>
    </location>
</feature>
<evidence type="ECO:0000256" key="1">
    <source>
        <dbReference type="ARBA" id="ARBA00022670"/>
    </source>
</evidence>
<dbReference type="InterPro" id="IPR051487">
    <property type="entry name" value="Ser/Thr_Proteases_Immune/Dev"/>
</dbReference>
<comment type="similarity">
    <text evidence="7 8">Belongs to the peptidase S1 family. CLIP subfamily.</text>
</comment>
<evidence type="ECO:0000256" key="2">
    <source>
        <dbReference type="ARBA" id="ARBA00022729"/>
    </source>
</evidence>
<evidence type="ECO:0000313" key="12">
    <source>
        <dbReference type="Proteomes" id="UP001431783"/>
    </source>
</evidence>
<organism evidence="11 12">
    <name type="scientific">Henosepilachna vigintioctopunctata</name>
    <dbReference type="NCBI Taxonomy" id="420089"/>
    <lineage>
        <taxon>Eukaryota</taxon>
        <taxon>Metazoa</taxon>
        <taxon>Ecdysozoa</taxon>
        <taxon>Arthropoda</taxon>
        <taxon>Hexapoda</taxon>
        <taxon>Insecta</taxon>
        <taxon>Pterygota</taxon>
        <taxon>Neoptera</taxon>
        <taxon>Endopterygota</taxon>
        <taxon>Coleoptera</taxon>
        <taxon>Polyphaga</taxon>
        <taxon>Cucujiformia</taxon>
        <taxon>Coccinelloidea</taxon>
        <taxon>Coccinellidae</taxon>
        <taxon>Epilachninae</taxon>
        <taxon>Epilachnini</taxon>
        <taxon>Henosepilachna</taxon>
    </lineage>
</organism>
<evidence type="ECO:0000256" key="3">
    <source>
        <dbReference type="ARBA" id="ARBA00022801"/>
    </source>
</evidence>
<proteinExistence type="inferred from homology"/>
<dbReference type="SMART" id="SM00020">
    <property type="entry name" value="Tryp_SPc"/>
    <property type="match status" value="1"/>
</dbReference>
<dbReference type="InterPro" id="IPR001254">
    <property type="entry name" value="Trypsin_dom"/>
</dbReference>
<dbReference type="Pfam" id="PF12032">
    <property type="entry name" value="CLIP"/>
    <property type="match status" value="1"/>
</dbReference>
<evidence type="ECO:0000256" key="4">
    <source>
        <dbReference type="ARBA" id="ARBA00022825"/>
    </source>
</evidence>
<comment type="caution">
    <text evidence="11">The sequence shown here is derived from an EMBL/GenBank/DDBJ whole genome shotgun (WGS) entry which is preliminary data.</text>
</comment>
<dbReference type="Proteomes" id="UP001431783">
    <property type="component" value="Unassembled WGS sequence"/>
</dbReference>
<keyword evidence="8" id="KW-0964">Secreted</keyword>
<dbReference type="InterPro" id="IPR038565">
    <property type="entry name" value="CLIP_sf"/>
</dbReference>
<dbReference type="PROSITE" id="PS50240">
    <property type="entry name" value="TRYPSIN_DOM"/>
    <property type="match status" value="1"/>
</dbReference>
<comment type="subcellular location">
    <subcellularLocation>
        <location evidence="8">Secreted</location>
    </subcellularLocation>
</comment>
<feature type="domain" description="Clip" evidence="10">
    <location>
        <begin position="28"/>
        <end position="83"/>
    </location>
</feature>
<accession>A0AAW1UGS4</accession>
<dbReference type="GO" id="GO:0006508">
    <property type="term" value="P:proteolysis"/>
    <property type="evidence" value="ECO:0007669"/>
    <property type="project" value="UniProtKB-KW"/>
</dbReference>
<dbReference type="AlphaFoldDB" id="A0AAW1UGS4"/>
<keyword evidence="3 8" id="KW-0378">Hydrolase</keyword>
<keyword evidence="6" id="KW-0325">Glycoprotein</keyword>
<dbReference type="GO" id="GO:0005576">
    <property type="term" value="C:extracellular region"/>
    <property type="evidence" value="ECO:0007669"/>
    <property type="project" value="UniProtKB-SubCell"/>
</dbReference>
<dbReference type="InterPro" id="IPR043504">
    <property type="entry name" value="Peptidase_S1_PA_chymotrypsin"/>
</dbReference>
<keyword evidence="12" id="KW-1185">Reference proteome</keyword>
<evidence type="ECO:0000256" key="8">
    <source>
        <dbReference type="RuleBase" id="RU366078"/>
    </source>
</evidence>
<dbReference type="PROSITE" id="PS00134">
    <property type="entry name" value="TRYPSIN_HIS"/>
    <property type="match status" value="1"/>
</dbReference>
<dbReference type="PRINTS" id="PR00722">
    <property type="entry name" value="CHYMOTRYPSIN"/>
</dbReference>
<dbReference type="InterPro" id="IPR001314">
    <property type="entry name" value="Peptidase_S1A"/>
</dbReference>
<dbReference type="InterPro" id="IPR009003">
    <property type="entry name" value="Peptidase_S1_PA"/>
</dbReference>
<dbReference type="InterPro" id="IPR018114">
    <property type="entry name" value="TRYPSIN_HIS"/>
</dbReference>
<comment type="domain">
    <text evidence="8">The clip domain consists of 35-55 residues which are 'knitted' together usually by 3 conserved disulfide bonds forming a clip-like compact structure.</text>
</comment>
<dbReference type="Pfam" id="PF00089">
    <property type="entry name" value="Trypsin"/>
    <property type="match status" value="1"/>
</dbReference>
<dbReference type="PROSITE" id="PS51888">
    <property type="entry name" value="CLIP"/>
    <property type="match status" value="1"/>
</dbReference>
<evidence type="ECO:0000256" key="7">
    <source>
        <dbReference type="ARBA" id="ARBA00024195"/>
    </source>
</evidence>
<evidence type="ECO:0000259" key="9">
    <source>
        <dbReference type="PROSITE" id="PS50240"/>
    </source>
</evidence>
<keyword evidence="1 8" id="KW-0645">Protease</keyword>
<dbReference type="InterPro" id="IPR022700">
    <property type="entry name" value="CLIP"/>
</dbReference>
<dbReference type="EMBL" id="JARQZJ010000049">
    <property type="protein sequence ID" value="KAK9878519.1"/>
    <property type="molecule type" value="Genomic_DNA"/>
</dbReference>
<keyword evidence="4 8" id="KW-0720">Serine protease</keyword>